<evidence type="ECO:0000313" key="2">
    <source>
        <dbReference type="Proteomes" id="UP000037035"/>
    </source>
</evidence>
<dbReference type="Proteomes" id="UP000037035">
    <property type="component" value="Unassembled WGS sequence"/>
</dbReference>
<evidence type="ECO:0000313" key="1">
    <source>
        <dbReference type="EMBL" id="KNZ47936.1"/>
    </source>
</evidence>
<name>A0A0L6UHC9_9BASI</name>
<dbReference type="VEuPathDB" id="FungiDB:VP01_6031g1"/>
<dbReference type="EMBL" id="LAVV01011310">
    <property type="protein sequence ID" value="KNZ47936.1"/>
    <property type="molecule type" value="Genomic_DNA"/>
</dbReference>
<gene>
    <name evidence="1" type="ORF">VP01_6031g1</name>
</gene>
<accession>A0A0L6UHC9</accession>
<comment type="caution">
    <text evidence="1">The sequence shown here is derived from an EMBL/GenBank/DDBJ whole genome shotgun (WGS) entry which is preliminary data.</text>
</comment>
<feature type="non-terminal residue" evidence="1">
    <location>
        <position position="1"/>
    </location>
</feature>
<dbReference type="STRING" id="27349.A0A0L6UHC9"/>
<sequence length="167" mass="18752">VLRKGQQPPKVKAALTQPFLKKFKSKHIVSAEPACTNPQYGPHLKSYHSDREKVLSIPDRHLEEALDAINQGYTAFQKLRKLNLNSAFNNKSFNTEQAGLALVNNTIELRFVHMLLALIFPPVPVPLHTTSSKPINPSPITPTSWQSFLKVMSFLIPKSKDEETPQS</sequence>
<organism evidence="1 2">
    <name type="scientific">Puccinia sorghi</name>
    <dbReference type="NCBI Taxonomy" id="27349"/>
    <lineage>
        <taxon>Eukaryota</taxon>
        <taxon>Fungi</taxon>
        <taxon>Dikarya</taxon>
        <taxon>Basidiomycota</taxon>
        <taxon>Pucciniomycotina</taxon>
        <taxon>Pucciniomycetes</taxon>
        <taxon>Pucciniales</taxon>
        <taxon>Pucciniaceae</taxon>
        <taxon>Puccinia</taxon>
    </lineage>
</organism>
<proteinExistence type="predicted"/>
<reference evidence="1 2" key="1">
    <citation type="submission" date="2015-08" db="EMBL/GenBank/DDBJ databases">
        <title>Next Generation Sequencing and Analysis of the Genome of Puccinia sorghi L Schw, the Causal Agent of Maize Common Rust.</title>
        <authorList>
            <person name="Rochi L."/>
            <person name="Burguener G."/>
            <person name="Darino M."/>
            <person name="Turjanski A."/>
            <person name="Kreff E."/>
            <person name="Dieguez M.J."/>
            <person name="Sacco F."/>
        </authorList>
    </citation>
    <scope>NUCLEOTIDE SEQUENCE [LARGE SCALE GENOMIC DNA]</scope>
    <source>
        <strain evidence="1 2">RO10H11247</strain>
    </source>
</reference>
<dbReference type="AlphaFoldDB" id="A0A0L6UHC9"/>
<keyword evidence="2" id="KW-1185">Reference proteome</keyword>
<protein>
    <submittedName>
        <fullName evidence="1">Uncharacterized protein</fullName>
    </submittedName>
</protein>